<dbReference type="KEGG" id="mros:EHO51_16180"/>
<keyword evidence="2" id="KW-1133">Transmembrane helix</keyword>
<name>A0A3G8M8B5_9HYPH</name>
<feature type="coiled-coil region" evidence="1">
    <location>
        <begin position="100"/>
        <end position="127"/>
    </location>
</feature>
<evidence type="ECO:0000313" key="3">
    <source>
        <dbReference type="EMBL" id="AZG78146.1"/>
    </source>
</evidence>
<accession>A0A3G8M8B5</accession>
<evidence type="ECO:0000256" key="2">
    <source>
        <dbReference type="SAM" id="Phobius"/>
    </source>
</evidence>
<sequence length="133" mass="15292">MTFEWGTAGQWAGTAAAIVIAVWGALTRRDQKAFDELKLSVNEAVRDLRDDDARQFERIDKLESDVSAVQVEIKHLPTRIEFHAVDVKITEIGSVIKARFEALADKIDTVIQQNERAQDRLAEREDREREMRR</sequence>
<dbReference type="EMBL" id="CP044328">
    <property type="protein sequence ID" value="QGM93792.1"/>
    <property type="molecule type" value="Genomic_DNA"/>
</dbReference>
<evidence type="ECO:0000313" key="4">
    <source>
        <dbReference type="EMBL" id="QGM93792.1"/>
    </source>
</evidence>
<reference evidence="3 5" key="1">
    <citation type="submission" date="2018-11" db="EMBL/GenBank/DDBJ databases">
        <title>Genome squencing of methanotrophic bacteria isolated from alkaline groundwater in Korea.</title>
        <authorList>
            <person name="Nguyen L.N."/>
        </authorList>
    </citation>
    <scope>NUCLEOTIDE SEQUENCE [LARGE SCALE GENOMIC DNA]</scope>
    <source>
        <strain evidence="3 5">GW6</strain>
    </source>
</reference>
<evidence type="ECO:0000256" key="1">
    <source>
        <dbReference type="SAM" id="Coils"/>
    </source>
</evidence>
<feature type="transmembrane region" description="Helical" evidence="2">
    <location>
        <begin position="6"/>
        <end position="26"/>
    </location>
</feature>
<keyword evidence="1" id="KW-0175">Coiled coil</keyword>
<dbReference type="EMBL" id="CP034086">
    <property type="protein sequence ID" value="AZG78146.1"/>
    <property type="molecule type" value="Genomic_DNA"/>
</dbReference>
<keyword evidence="2" id="KW-0472">Membrane</keyword>
<protein>
    <recommendedName>
        <fullName evidence="7">DUF2730 family protein</fullName>
    </recommendedName>
</protein>
<proteinExistence type="predicted"/>
<reference evidence="6" key="2">
    <citation type="submission" date="2019-09" db="EMBL/GenBank/DDBJ databases">
        <title>Isolation and complete genome sequencing of Methylocystis species.</title>
        <authorList>
            <person name="Rumah B.L."/>
            <person name="Stead C.E."/>
            <person name="Stevens B.C."/>
            <person name="Minton N.P."/>
            <person name="Grosse-Honebrink A."/>
            <person name="Zhang Y."/>
        </authorList>
    </citation>
    <scope>NUCLEOTIDE SEQUENCE [LARGE SCALE GENOMIC DNA]</scope>
    <source>
        <strain evidence="6">BRCS1</strain>
    </source>
</reference>
<evidence type="ECO:0000313" key="5">
    <source>
        <dbReference type="Proteomes" id="UP000273982"/>
    </source>
</evidence>
<dbReference type="AlphaFoldDB" id="A0A3G8M8B5"/>
<evidence type="ECO:0008006" key="7">
    <source>
        <dbReference type="Google" id="ProtNLM"/>
    </source>
</evidence>
<evidence type="ECO:0000313" key="6">
    <source>
        <dbReference type="Proteomes" id="UP000424673"/>
    </source>
</evidence>
<keyword evidence="6" id="KW-1185">Reference proteome</keyword>
<keyword evidence="2" id="KW-0812">Transmembrane</keyword>
<gene>
    <name evidence="3" type="ORF">EHO51_16180</name>
    <name evidence="4" type="ORF">F7D13_07010</name>
</gene>
<reference evidence="4 6" key="3">
    <citation type="journal article" date="2021" name="AMB Express">
        <title>Isolation and characterisation of Methylocystis spp. for poly-3-hydroxybutyrate production using waste methane feedstocks.</title>
        <authorList>
            <person name="Rumah B.L."/>
            <person name="Stead C.E."/>
            <person name="Claxton Stevens B.H."/>
            <person name="Minton N.P."/>
            <person name="Grosse-Honebrink A."/>
            <person name="Zhang Y."/>
        </authorList>
    </citation>
    <scope>NUCLEOTIDE SEQUENCE [LARGE SCALE GENOMIC DNA]</scope>
    <source>
        <strain evidence="4 6">BRCS1</strain>
    </source>
</reference>
<dbReference type="Proteomes" id="UP000424673">
    <property type="component" value="Chromosome"/>
</dbReference>
<dbReference type="Proteomes" id="UP000273982">
    <property type="component" value="Chromosome"/>
</dbReference>
<organism evidence="3 5">
    <name type="scientific">Methylocystis rosea</name>
    <dbReference type="NCBI Taxonomy" id="173366"/>
    <lineage>
        <taxon>Bacteria</taxon>
        <taxon>Pseudomonadati</taxon>
        <taxon>Pseudomonadota</taxon>
        <taxon>Alphaproteobacteria</taxon>
        <taxon>Hyphomicrobiales</taxon>
        <taxon>Methylocystaceae</taxon>
        <taxon>Methylocystis</taxon>
    </lineage>
</organism>
<dbReference type="RefSeq" id="WP_124739737.1">
    <property type="nucleotide sequence ID" value="NZ_CP034086.1"/>
</dbReference>